<comment type="caution">
    <text evidence="1">The sequence shown here is derived from an EMBL/GenBank/DDBJ whole genome shotgun (WGS) entry which is preliminary data.</text>
</comment>
<name>A0A101LY84_PICGL</name>
<proteinExistence type="predicted"/>
<organism evidence="1">
    <name type="scientific">Picea glauca</name>
    <name type="common">White spruce</name>
    <name type="synonym">Pinus glauca</name>
    <dbReference type="NCBI Taxonomy" id="3330"/>
    <lineage>
        <taxon>Eukaryota</taxon>
        <taxon>Viridiplantae</taxon>
        <taxon>Streptophyta</taxon>
        <taxon>Embryophyta</taxon>
        <taxon>Tracheophyta</taxon>
        <taxon>Spermatophyta</taxon>
        <taxon>Pinopsida</taxon>
        <taxon>Pinidae</taxon>
        <taxon>Conifers I</taxon>
        <taxon>Pinales</taxon>
        <taxon>Pinaceae</taxon>
        <taxon>Picea</taxon>
    </lineage>
</organism>
<keyword evidence="1" id="KW-0496">Mitochondrion</keyword>
<sequence>MYGKEREITTYVLLGAKMKAGTGYQVAEVRAVTEPVNRYPVDDPYPVVYRVYPVPVLDRDLAFNLESIDPYAAD</sequence>
<reference evidence="1" key="1">
    <citation type="journal article" date="2015" name="Genome Biol. Evol.">
        <title>Organellar Genomes of White Spruce (Picea glauca): Assembly and Annotation.</title>
        <authorList>
            <person name="Jackman S.D."/>
            <person name="Warren R.L."/>
            <person name="Gibb E.A."/>
            <person name="Vandervalk B.P."/>
            <person name="Mohamadi H."/>
            <person name="Chu J."/>
            <person name="Raymond A."/>
            <person name="Pleasance S."/>
            <person name="Coope R."/>
            <person name="Wildung M.R."/>
            <person name="Ritland C.E."/>
            <person name="Bousquet J."/>
            <person name="Jones S.J."/>
            <person name="Bohlmann J."/>
            <person name="Birol I."/>
        </authorList>
    </citation>
    <scope>NUCLEOTIDE SEQUENCE [LARGE SCALE GENOMIC DNA]</scope>
    <source>
        <tissue evidence="1">Flushing bud</tissue>
    </source>
</reference>
<protein>
    <submittedName>
        <fullName evidence="1">Uncharacterized protein</fullName>
    </submittedName>
</protein>
<geneLocation type="mitochondrion" evidence="1"/>
<gene>
    <name evidence="1" type="ORF">ABT39_MTgene5715</name>
</gene>
<dbReference type="EMBL" id="LKAM01000007">
    <property type="protein sequence ID" value="KUM47529.1"/>
    <property type="molecule type" value="Genomic_DNA"/>
</dbReference>
<dbReference type="AlphaFoldDB" id="A0A101LY84"/>
<evidence type="ECO:0000313" key="1">
    <source>
        <dbReference type="EMBL" id="KUM47529.1"/>
    </source>
</evidence>
<accession>A0A101LY84</accession>